<protein>
    <recommendedName>
        <fullName evidence="1">Alpha 1,4-glycosyltransferase domain-containing protein</fullName>
    </recommendedName>
</protein>
<dbReference type="InterPro" id="IPR029044">
    <property type="entry name" value="Nucleotide-diphossugar_trans"/>
</dbReference>
<dbReference type="InterPro" id="IPR007577">
    <property type="entry name" value="GlycoTrfase_DXD_sugar-bd_CS"/>
</dbReference>
<dbReference type="PANTHER" id="PTHR46781">
    <property type="entry name" value="ALPHA 1,4-GLYCOSYLTRANSFERASE FAMILY PROTEIN"/>
    <property type="match status" value="1"/>
</dbReference>
<dbReference type="Proteomes" id="UP001280121">
    <property type="component" value="Unassembled WGS sequence"/>
</dbReference>
<evidence type="ECO:0000313" key="2">
    <source>
        <dbReference type="EMBL" id="KAK2657098.1"/>
    </source>
</evidence>
<dbReference type="SUPFAM" id="SSF53448">
    <property type="entry name" value="Nucleotide-diphospho-sugar transferases"/>
    <property type="match status" value="1"/>
</dbReference>
<sequence>MLVTGFTILNQTFKSPIFSTTAFAAIFFLVYSDRIITNLSVYPADIRISDIFEAPQTPDEVFEGQQTSKKILEAPQTPKIEAQVQSTSNTVPLLKTQQNIEENNMPLPTRQEKVKEKSQSMFTMQQRIQENSRPLLTTQAMNEGDGETPDPLIPPKDVTREERMEWFGTLLKSNPQACLMIISRSLDTGYGYRILKPLLDLGFKVLAVTPDLPFLVKDTSSEVWLEEMKCGTKDPGHIPLSNNLSNLIRLAMLYKYGGAYLDTDFIILKDFPGLRNVVGAQIDWVKILRLFKKPETVEESKWVEDMMLQLSSSSYALHLWNKRTRALTIKEGSVMERLIADHCTNISQTIRYSIDHCDKYTKQYEWLEYGSSICGSNERTDETLNEKKRRIAKFPECKNHEYQQ</sequence>
<evidence type="ECO:0000313" key="3">
    <source>
        <dbReference type="Proteomes" id="UP001280121"/>
    </source>
</evidence>
<dbReference type="EMBL" id="JANJYI010000003">
    <property type="protein sequence ID" value="KAK2657098.1"/>
    <property type="molecule type" value="Genomic_DNA"/>
</dbReference>
<comment type="caution">
    <text evidence="2">The sequence shown here is derived from an EMBL/GenBank/DDBJ whole genome shotgun (WGS) entry which is preliminary data.</text>
</comment>
<gene>
    <name evidence="2" type="ORF">Ddye_010150</name>
</gene>
<dbReference type="AlphaFoldDB" id="A0AAD9XDR8"/>
<dbReference type="Gene3D" id="3.90.550.20">
    <property type="match status" value="1"/>
</dbReference>
<evidence type="ECO:0000259" key="1">
    <source>
        <dbReference type="Pfam" id="PF04572"/>
    </source>
</evidence>
<dbReference type="Pfam" id="PF04488">
    <property type="entry name" value="Gly_transf_sug"/>
    <property type="match status" value="1"/>
</dbReference>
<keyword evidence="3" id="KW-1185">Reference proteome</keyword>
<dbReference type="InterPro" id="IPR007652">
    <property type="entry name" value="A1-4-GlycosylTfrase_dom"/>
</dbReference>
<dbReference type="PANTHER" id="PTHR46781:SF7">
    <property type="entry name" value="ALPHA 1,4-GLYCOSYLTRANSFERASE FAMILY PROTEIN"/>
    <property type="match status" value="1"/>
</dbReference>
<dbReference type="Pfam" id="PF04572">
    <property type="entry name" value="Gb3_synth"/>
    <property type="match status" value="1"/>
</dbReference>
<reference evidence="2" key="1">
    <citation type="journal article" date="2023" name="Plant J.">
        <title>Genome sequences and population genomics provide insights into the demographic history, inbreeding, and mutation load of two 'living fossil' tree species of Dipteronia.</title>
        <authorList>
            <person name="Feng Y."/>
            <person name="Comes H.P."/>
            <person name="Chen J."/>
            <person name="Zhu S."/>
            <person name="Lu R."/>
            <person name="Zhang X."/>
            <person name="Li P."/>
            <person name="Qiu J."/>
            <person name="Olsen K.M."/>
            <person name="Qiu Y."/>
        </authorList>
    </citation>
    <scope>NUCLEOTIDE SEQUENCE</scope>
    <source>
        <strain evidence="2">KIB01</strain>
    </source>
</reference>
<name>A0AAD9XDR8_9ROSI</name>
<proteinExistence type="predicted"/>
<organism evidence="2 3">
    <name type="scientific">Dipteronia dyeriana</name>
    <dbReference type="NCBI Taxonomy" id="168575"/>
    <lineage>
        <taxon>Eukaryota</taxon>
        <taxon>Viridiplantae</taxon>
        <taxon>Streptophyta</taxon>
        <taxon>Embryophyta</taxon>
        <taxon>Tracheophyta</taxon>
        <taxon>Spermatophyta</taxon>
        <taxon>Magnoliopsida</taxon>
        <taxon>eudicotyledons</taxon>
        <taxon>Gunneridae</taxon>
        <taxon>Pentapetalae</taxon>
        <taxon>rosids</taxon>
        <taxon>malvids</taxon>
        <taxon>Sapindales</taxon>
        <taxon>Sapindaceae</taxon>
        <taxon>Hippocastanoideae</taxon>
        <taxon>Acereae</taxon>
        <taxon>Dipteronia</taxon>
    </lineage>
</organism>
<feature type="domain" description="Alpha 1,4-glycosyltransferase" evidence="1">
    <location>
        <begin position="281"/>
        <end position="348"/>
    </location>
</feature>
<dbReference type="InterPro" id="IPR044789">
    <property type="entry name" value="Put_A1-4-GlycosylTfrase_plant"/>
</dbReference>
<accession>A0AAD9XDR8</accession>